<sequence>MDLRSRDIIVIGSSAGGVPALKELVKSFNKDLAASIFIVQHLAADKVSYLPDILSSNGPLPAKHPQDGEKIQKGIIYVAPPDHHLIIEEEHISIKRGPKENNFRPAVDVTMRSAAYWHGSRVIAAVLTGYLNDGSSGLWSVEQFGGVTIVQSPEDSPYPDMPKNALERVDPDYILPLKDIGQLINTLVNQPAEPIQLEDDALKTRMKVEIEIAGQKNALSKGINKMGETSELTCPECGGVLNSFQEGANVRYRCHTGHAFSASALWSGITEAVETKLWQAMRSMEEGILFLEQGVTRSEMSGNDSDARTFEEKADILKARSKALLDYIYSQGQVNDIKLP</sequence>
<accession>A0ABY4XSI8</accession>
<dbReference type="Gene3D" id="3.40.50.180">
    <property type="entry name" value="Methylesterase CheB, C-terminal domain"/>
    <property type="match status" value="1"/>
</dbReference>
<dbReference type="InterPro" id="IPR011247">
    <property type="entry name" value="Chemotax_prot-Glu_Me-esterase"/>
</dbReference>
<dbReference type="PANTHER" id="PTHR42872:SF6">
    <property type="entry name" value="PROTEIN-GLUTAMATE METHYLESTERASE_PROTEIN-GLUTAMINE GLUTAMINASE"/>
    <property type="match status" value="1"/>
</dbReference>
<feature type="active site" evidence="4">
    <location>
        <position position="133"/>
    </location>
</feature>
<dbReference type="InterPro" id="IPR000673">
    <property type="entry name" value="Sig_transdc_resp-reg_Me-estase"/>
</dbReference>
<gene>
    <name evidence="6" type="ORF">NFI80_11510</name>
</gene>
<dbReference type="EMBL" id="CP098805">
    <property type="protein sequence ID" value="USJ33355.1"/>
    <property type="molecule type" value="Genomic_DNA"/>
</dbReference>
<feature type="active site" evidence="4">
    <location>
        <position position="41"/>
    </location>
</feature>
<name>A0ABY4XSI8_9BACT</name>
<proteinExistence type="predicted"/>
<dbReference type="InterPro" id="IPR035909">
    <property type="entry name" value="CheB_C"/>
</dbReference>
<protein>
    <recommendedName>
        <fullName evidence="2">protein-glutamate methylesterase</fullName>
        <ecNumber evidence="2">3.1.1.61</ecNumber>
    </recommendedName>
</protein>
<evidence type="ECO:0000313" key="6">
    <source>
        <dbReference type="EMBL" id="USJ33355.1"/>
    </source>
</evidence>
<dbReference type="SUPFAM" id="SSF52738">
    <property type="entry name" value="Methylesterase CheB, C-terminal domain"/>
    <property type="match status" value="1"/>
</dbReference>
<reference evidence="6" key="1">
    <citation type="submission" date="2022-06" db="EMBL/GenBank/DDBJ databases">
        <title>Novel species in genus Dyadobacter.</title>
        <authorList>
            <person name="Ma C."/>
        </authorList>
    </citation>
    <scope>NUCLEOTIDE SEQUENCE</scope>
    <source>
        <strain evidence="6">CY22</strain>
    </source>
</reference>
<evidence type="ECO:0000256" key="4">
    <source>
        <dbReference type="PROSITE-ProRule" id="PRU00050"/>
    </source>
</evidence>
<evidence type="ECO:0000256" key="1">
    <source>
        <dbReference type="ARBA" id="ARBA00022801"/>
    </source>
</evidence>
<dbReference type="PANTHER" id="PTHR42872">
    <property type="entry name" value="PROTEIN-GLUTAMATE METHYLESTERASE/PROTEIN-GLUTAMINE GLUTAMINASE"/>
    <property type="match status" value="1"/>
</dbReference>
<dbReference type="RefSeq" id="WP_235162967.1">
    <property type="nucleotide sequence ID" value="NZ_CP098805.1"/>
</dbReference>
<keyword evidence="4" id="KW-0145">Chemotaxis</keyword>
<keyword evidence="7" id="KW-1185">Reference proteome</keyword>
<dbReference type="PIRSF" id="PIRSF036461">
    <property type="entry name" value="Chmtx_methlestr"/>
    <property type="match status" value="1"/>
</dbReference>
<evidence type="ECO:0000313" key="7">
    <source>
        <dbReference type="Proteomes" id="UP001055420"/>
    </source>
</evidence>
<organism evidence="6 7">
    <name type="scientific">Dyadobacter chenhuakuii</name>
    <dbReference type="NCBI Taxonomy" id="2909339"/>
    <lineage>
        <taxon>Bacteria</taxon>
        <taxon>Pseudomonadati</taxon>
        <taxon>Bacteroidota</taxon>
        <taxon>Cytophagia</taxon>
        <taxon>Cytophagales</taxon>
        <taxon>Spirosomataceae</taxon>
        <taxon>Dyadobacter</taxon>
    </lineage>
</organism>
<comment type="catalytic activity">
    <reaction evidence="3">
        <text>[protein]-L-glutamate 5-O-methyl ester + H2O = L-glutamyl-[protein] + methanol + H(+)</text>
        <dbReference type="Rhea" id="RHEA:23236"/>
        <dbReference type="Rhea" id="RHEA-COMP:10208"/>
        <dbReference type="Rhea" id="RHEA-COMP:10311"/>
        <dbReference type="ChEBI" id="CHEBI:15377"/>
        <dbReference type="ChEBI" id="CHEBI:15378"/>
        <dbReference type="ChEBI" id="CHEBI:17790"/>
        <dbReference type="ChEBI" id="CHEBI:29973"/>
        <dbReference type="ChEBI" id="CHEBI:82795"/>
        <dbReference type="EC" id="3.1.1.61"/>
    </reaction>
</comment>
<evidence type="ECO:0000256" key="2">
    <source>
        <dbReference type="ARBA" id="ARBA00039140"/>
    </source>
</evidence>
<dbReference type="Proteomes" id="UP001055420">
    <property type="component" value="Chromosome"/>
</dbReference>
<keyword evidence="1 4" id="KW-0378">Hydrolase</keyword>
<dbReference type="PROSITE" id="PS50122">
    <property type="entry name" value="CHEB"/>
    <property type="match status" value="1"/>
</dbReference>
<feature type="domain" description="CheB-type methylesterase" evidence="5">
    <location>
        <begin position="2"/>
        <end position="191"/>
    </location>
</feature>
<dbReference type="CDD" id="cd16433">
    <property type="entry name" value="CheB"/>
    <property type="match status" value="1"/>
</dbReference>
<evidence type="ECO:0000259" key="5">
    <source>
        <dbReference type="PROSITE" id="PS50122"/>
    </source>
</evidence>
<dbReference type="EC" id="3.1.1.61" evidence="2"/>
<dbReference type="Pfam" id="PF01339">
    <property type="entry name" value="CheB_methylest"/>
    <property type="match status" value="1"/>
</dbReference>
<evidence type="ECO:0000256" key="3">
    <source>
        <dbReference type="ARBA" id="ARBA00048267"/>
    </source>
</evidence>
<feature type="active site" evidence="4">
    <location>
        <position position="14"/>
    </location>
</feature>